<reference evidence="5 6" key="1">
    <citation type="journal article" date="2023" name="Elife">
        <title>Identification of key yeast species and microbe-microbe interactions impacting larval growth of Drosophila in the wild.</title>
        <authorList>
            <person name="Mure A."/>
            <person name="Sugiura Y."/>
            <person name="Maeda R."/>
            <person name="Honda K."/>
            <person name="Sakurai N."/>
            <person name="Takahashi Y."/>
            <person name="Watada M."/>
            <person name="Katoh T."/>
            <person name="Gotoh A."/>
            <person name="Gotoh Y."/>
            <person name="Taniguchi I."/>
            <person name="Nakamura K."/>
            <person name="Hayashi T."/>
            <person name="Katayama T."/>
            <person name="Uemura T."/>
            <person name="Hattori Y."/>
        </authorList>
    </citation>
    <scope>NUCLEOTIDE SEQUENCE [LARGE SCALE GENOMIC DNA]</scope>
    <source>
        <strain evidence="5 6">KH-74</strain>
    </source>
</reference>
<gene>
    <name evidence="5" type="ORF">DAKH74_010630</name>
</gene>
<feature type="domain" description="FAM192A/Fyv6 N-terminal" evidence="4">
    <location>
        <begin position="18"/>
        <end position="113"/>
    </location>
</feature>
<comment type="caution">
    <text evidence="5">The sequence shown here is derived from an EMBL/GenBank/DDBJ whole genome shotgun (WGS) entry which is preliminary data.</text>
</comment>
<proteinExistence type="predicted"/>
<protein>
    <submittedName>
        <fullName evidence="5">Fyv6 protein</fullName>
    </submittedName>
</protein>
<keyword evidence="6" id="KW-1185">Reference proteome</keyword>
<evidence type="ECO:0000256" key="1">
    <source>
        <dbReference type="ARBA" id="ARBA00004123"/>
    </source>
</evidence>
<keyword evidence="2" id="KW-0539">Nucleus</keyword>
<feature type="compositionally biased region" description="Basic and acidic residues" evidence="3">
    <location>
        <begin position="27"/>
        <end position="46"/>
    </location>
</feature>
<evidence type="ECO:0000256" key="3">
    <source>
        <dbReference type="SAM" id="MobiDB-lite"/>
    </source>
</evidence>
<evidence type="ECO:0000313" key="6">
    <source>
        <dbReference type="Proteomes" id="UP001377567"/>
    </source>
</evidence>
<comment type="subcellular location">
    <subcellularLocation>
        <location evidence="1">Nucleus</location>
    </subcellularLocation>
</comment>
<evidence type="ECO:0000256" key="2">
    <source>
        <dbReference type="ARBA" id="ARBA00023242"/>
    </source>
</evidence>
<dbReference type="Pfam" id="PF10187">
    <property type="entry name" value="FAM192A_Fyv6_N"/>
    <property type="match status" value="1"/>
</dbReference>
<dbReference type="GO" id="GO:0005634">
    <property type="term" value="C:nucleus"/>
    <property type="evidence" value="ECO:0007669"/>
    <property type="project" value="UniProtKB-SubCell"/>
</dbReference>
<name>A0AAV5RTJ8_MAUHU</name>
<evidence type="ECO:0000259" key="4">
    <source>
        <dbReference type="Pfam" id="PF10187"/>
    </source>
</evidence>
<dbReference type="Proteomes" id="UP001377567">
    <property type="component" value="Unassembled WGS sequence"/>
</dbReference>
<organism evidence="5 6">
    <name type="scientific">Maudiozyma humilis</name>
    <name type="common">Sour dough yeast</name>
    <name type="synonym">Kazachstania humilis</name>
    <dbReference type="NCBI Taxonomy" id="51915"/>
    <lineage>
        <taxon>Eukaryota</taxon>
        <taxon>Fungi</taxon>
        <taxon>Dikarya</taxon>
        <taxon>Ascomycota</taxon>
        <taxon>Saccharomycotina</taxon>
        <taxon>Saccharomycetes</taxon>
        <taxon>Saccharomycetales</taxon>
        <taxon>Saccharomycetaceae</taxon>
        <taxon>Maudiozyma</taxon>
    </lineage>
</organism>
<accession>A0AAV5RTJ8</accession>
<feature type="compositionally biased region" description="Basic and acidic residues" evidence="3">
    <location>
        <begin position="1"/>
        <end position="11"/>
    </location>
</feature>
<feature type="region of interest" description="Disordered" evidence="3">
    <location>
        <begin position="1"/>
        <end position="67"/>
    </location>
</feature>
<evidence type="ECO:0000313" key="5">
    <source>
        <dbReference type="EMBL" id="GMM54447.1"/>
    </source>
</evidence>
<dbReference type="EMBL" id="BTGD01000003">
    <property type="protein sequence ID" value="GMM54447.1"/>
    <property type="molecule type" value="Genomic_DNA"/>
</dbReference>
<dbReference type="AlphaFoldDB" id="A0AAV5RTJ8"/>
<feature type="region of interest" description="Disordered" evidence="3">
    <location>
        <begin position="91"/>
        <end position="113"/>
    </location>
</feature>
<sequence length="167" mass="19793">MTEETKNDDSVAKSQLRFVSEGAADLDSQKTNEEKAQEKFATEKLQRSRKSLQDQLRANGMRQKKKFMRDVRNREKFNRLSKEELEFFQQEQTNEDIKEKTEASYLNEKEEEFDRKRRNLMRYNAVQAVESTSVRPSNQTEQKPFLGAVVKKKKKKLRIKINEAPKE</sequence>
<dbReference type="InterPro" id="IPR019331">
    <property type="entry name" value="FAM192A/Fyv6_N"/>
</dbReference>